<sequence length="202" mass="22089">MPSAAVQAARALVKRSRRGLYAGKTVLSGNNVSEDGGNRTRRIWKPNVQRKALYSEALDRMVRLNVTTSAIRTIDKYGGLDAYLLGTTDEKLASDVGSELKQQIRAALALQKQQRKNGVQSATASFAAGGLEASSRNVQLDESTDRSAAEQGADTDSDSAAVVPKRVRPDLVEEIVQKTRWDGSMTQAIKKINRRPLWTYTP</sequence>
<dbReference type="InterPro" id="IPR034704">
    <property type="entry name" value="Ribosomal_bL28/bL31-like_sf"/>
</dbReference>
<dbReference type="InterPro" id="IPR026569">
    <property type="entry name" value="Ribosomal_bL28"/>
</dbReference>
<evidence type="ECO:0008006" key="7">
    <source>
        <dbReference type="Google" id="ProtNLM"/>
    </source>
</evidence>
<dbReference type="Pfam" id="PF00830">
    <property type="entry name" value="Ribosomal_L28"/>
    <property type="match status" value="1"/>
</dbReference>
<name>A0ABR2YTL0_9CHLO</name>
<keyword evidence="3" id="KW-0687">Ribonucleoprotein</keyword>
<keyword evidence="2" id="KW-0689">Ribosomal protein</keyword>
<protein>
    <recommendedName>
        <fullName evidence="7">Ribosomal protein L28</fullName>
    </recommendedName>
</protein>
<dbReference type="Proteomes" id="UP001491310">
    <property type="component" value="Unassembled WGS sequence"/>
</dbReference>
<evidence type="ECO:0000256" key="1">
    <source>
        <dbReference type="ARBA" id="ARBA00008760"/>
    </source>
</evidence>
<dbReference type="Gene3D" id="2.30.170.40">
    <property type="entry name" value="Ribosomal protein L28/L24"/>
    <property type="match status" value="1"/>
</dbReference>
<accession>A0ABR2YTL0</accession>
<evidence type="ECO:0000256" key="4">
    <source>
        <dbReference type="SAM" id="MobiDB-lite"/>
    </source>
</evidence>
<keyword evidence="6" id="KW-1185">Reference proteome</keyword>
<evidence type="ECO:0000256" key="3">
    <source>
        <dbReference type="ARBA" id="ARBA00023274"/>
    </source>
</evidence>
<comment type="similarity">
    <text evidence="1">Belongs to the bacterial ribosomal protein bL28 family.</text>
</comment>
<proteinExistence type="inferred from homology"/>
<evidence type="ECO:0000313" key="6">
    <source>
        <dbReference type="Proteomes" id="UP001491310"/>
    </source>
</evidence>
<comment type="caution">
    <text evidence="5">The sequence shown here is derived from an EMBL/GenBank/DDBJ whole genome shotgun (WGS) entry which is preliminary data.</text>
</comment>
<evidence type="ECO:0000256" key="2">
    <source>
        <dbReference type="ARBA" id="ARBA00022980"/>
    </source>
</evidence>
<dbReference type="PANTHER" id="PTHR13528">
    <property type="entry name" value="39S RIBOSOMAL PROTEIN L28, MITOCHONDRIAL"/>
    <property type="match status" value="1"/>
</dbReference>
<dbReference type="PANTHER" id="PTHR13528:SF2">
    <property type="entry name" value="LARGE RIBOSOMAL SUBUNIT PROTEIN BL28M"/>
    <property type="match status" value="1"/>
</dbReference>
<organism evidence="5 6">
    <name type="scientific">Coccomyxa subellipsoidea</name>
    <dbReference type="NCBI Taxonomy" id="248742"/>
    <lineage>
        <taxon>Eukaryota</taxon>
        <taxon>Viridiplantae</taxon>
        <taxon>Chlorophyta</taxon>
        <taxon>core chlorophytes</taxon>
        <taxon>Trebouxiophyceae</taxon>
        <taxon>Trebouxiophyceae incertae sedis</taxon>
        <taxon>Coccomyxaceae</taxon>
        <taxon>Coccomyxa</taxon>
    </lineage>
</organism>
<evidence type="ECO:0000313" key="5">
    <source>
        <dbReference type="EMBL" id="KAK9914966.1"/>
    </source>
</evidence>
<gene>
    <name evidence="5" type="ORF">WJX75_003013</name>
</gene>
<reference evidence="5 6" key="1">
    <citation type="journal article" date="2024" name="Nat. Commun.">
        <title>Phylogenomics reveals the evolutionary origins of lichenization in chlorophyte algae.</title>
        <authorList>
            <person name="Puginier C."/>
            <person name="Libourel C."/>
            <person name="Otte J."/>
            <person name="Skaloud P."/>
            <person name="Haon M."/>
            <person name="Grisel S."/>
            <person name="Petersen M."/>
            <person name="Berrin J.G."/>
            <person name="Delaux P.M."/>
            <person name="Dal Grande F."/>
            <person name="Keller J."/>
        </authorList>
    </citation>
    <scope>NUCLEOTIDE SEQUENCE [LARGE SCALE GENOMIC DNA]</scope>
    <source>
        <strain evidence="5 6">SAG 216-7</strain>
    </source>
</reference>
<dbReference type="SUPFAM" id="SSF143800">
    <property type="entry name" value="L28p-like"/>
    <property type="match status" value="1"/>
</dbReference>
<feature type="region of interest" description="Disordered" evidence="4">
    <location>
        <begin position="135"/>
        <end position="164"/>
    </location>
</feature>
<dbReference type="HAMAP" id="MF_00373">
    <property type="entry name" value="Ribosomal_bL28"/>
    <property type="match status" value="1"/>
</dbReference>
<dbReference type="EMBL" id="JALJOT010000005">
    <property type="protein sequence ID" value="KAK9914966.1"/>
    <property type="molecule type" value="Genomic_DNA"/>
</dbReference>
<dbReference type="InterPro" id="IPR037147">
    <property type="entry name" value="Ribosomal_bL28_sf"/>
</dbReference>